<evidence type="ECO:0000256" key="3">
    <source>
        <dbReference type="ARBA" id="ARBA00023163"/>
    </source>
</evidence>
<keyword evidence="7" id="KW-1185">Reference proteome</keyword>
<dbReference type="EMBL" id="JACHIL010000004">
    <property type="protein sequence ID" value="MBB5091875.1"/>
    <property type="molecule type" value="Genomic_DNA"/>
</dbReference>
<dbReference type="InterPro" id="IPR036390">
    <property type="entry name" value="WH_DNA-bd_sf"/>
</dbReference>
<accession>A0A7W8ENU8</accession>
<dbReference type="SUPFAM" id="SSF46785">
    <property type="entry name" value="Winged helix' DNA-binding domain"/>
    <property type="match status" value="1"/>
</dbReference>
<dbReference type="PANTHER" id="PTHR30363:SF44">
    <property type="entry name" value="AGA OPERON TRANSCRIPTIONAL REPRESSOR-RELATED"/>
    <property type="match status" value="1"/>
</dbReference>
<feature type="compositionally biased region" description="Polar residues" evidence="4">
    <location>
        <begin position="1"/>
        <end position="21"/>
    </location>
</feature>
<protein>
    <submittedName>
        <fullName evidence="6">DeoR/GlpR family transcriptional regulator of sugar metabolism</fullName>
    </submittedName>
</protein>
<dbReference type="PROSITE" id="PS00894">
    <property type="entry name" value="HTH_DEOR_1"/>
    <property type="match status" value="1"/>
</dbReference>
<dbReference type="GO" id="GO:0003700">
    <property type="term" value="F:DNA-binding transcription factor activity"/>
    <property type="evidence" value="ECO:0007669"/>
    <property type="project" value="InterPro"/>
</dbReference>
<dbReference type="InterPro" id="IPR014036">
    <property type="entry name" value="DeoR-like_C"/>
</dbReference>
<keyword evidence="3" id="KW-0804">Transcription</keyword>
<sequence length="278" mass="29903">MAETSSQSDPQNPVDAQNPTGQRILASQRHDEILRRLNEDGVAGISEIAAFFDVSRETIRRDLKLLAQRGLLALVHGGATKIQLHEPAFGLRSQENSGGKAAIGQAACALIRSGMVVFLDSGTTTLALAQALTQQDKAPENLTICTTSLRIALQLCHVPTIRVHILGGEISPEEEASGGIDVLQALEHFRFDLAFLGTGGITAEGEITDFTRNGAELRSRLAVVAGEAWFLASAEKFGRMTPLRVAHYEQAAGIITDHRPEPQFVTALAEKGLRLHIS</sequence>
<dbReference type="PANTHER" id="PTHR30363">
    <property type="entry name" value="HTH-TYPE TRANSCRIPTIONAL REGULATOR SRLR-RELATED"/>
    <property type="match status" value="1"/>
</dbReference>
<dbReference type="SMART" id="SM01134">
    <property type="entry name" value="DeoRC"/>
    <property type="match status" value="1"/>
</dbReference>
<evidence type="ECO:0000259" key="5">
    <source>
        <dbReference type="PROSITE" id="PS51000"/>
    </source>
</evidence>
<dbReference type="PROSITE" id="PS51000">
    <property type="entry name" value="HTH_DEOR_2"/>
    <property type="match status" value="1"/>
</dbReference>
<dbReference type="Gene3D" id="1.10.10.10">
    <property type="entry name" value="Winged helix-like DNA-binding domain superfamily/Winged helix DNA-binding domain"/>
    <property type="match status" value="1"/>
</dbReference>
<evidence type="ECO:0000313" key="6">
    <source>
        <dbReference type="EMBL" id="MBB5091875.1"/>
    </source>
</evidence>
<dbReference type="Pfam" id="PF00455">
    <property type="entry name" value="DeoRC"/>
    <property type="match status" value="1"/>
</dbReference>
<dbReference type="GO" id="GO:0003677">
    <property type="term" value="F:DNA binding"/>
    <property type="evidence" value="ECO:0007669"/>
    <property type="project" value="UniProtKB-KW"/>
</dbReference>
<dbReference type="InterPro" id="IPR001034">
    <property type="entry name" value="DeoR_HTH"/>
</dbReference>
<evidence type="ECO:0000313" key="7">
    <source>
        <dbReference type="Proteomes" id="UP000531231"/>
    </source>
</evidence>
<gene>
    <name evidence="6" type="ORF">HNQ68_002420</name>
</gene>
<dbReference type="AlphaFoldDB" id="A0A7W8ENU8"/>
<dbReference type="PRINTS" id="PR00037">
    <property type="entry name" value="HTHLACR"/>
</dbReference>
<evidence type="ECO:0000256" key="4">
    <source>
        <dbReference type="SAM" id="MobiDB-lite"/>
    </source>
</evidence>
<feature type="domain" description="HTH deoR-type" evidence="5">
    <location>
        <begin position="26"/>
        <end position="81"/>
    </location>
</feature>
<dbReference type="InterPro" id="IPR050313">
    <property type="entry name" value="Carb_Metab_HTH_regulators"/>
</dbReference>
<dbReference type="InterPro" id="IPR036388">
    <property type="entry name" value="WH-like_DNA-bd_sf"/>
</dbReference>
<dbReference type="Pfam" id="PF08220">
    <property type="entry name" value="HTH_DeoR"/>
    <property type="match status" value="1"/>
</dbReference>
<evidence type="ECO:0000256" key="1">
    <source>
        <dbReference type="ARBA" id="ARBA00023015"/>
    </source>
</evidence>
<name>A0A7W8ENU8_9HYPH</name>
<proteinExistence type="predicted"/>
<organism evidence="6 7">
    <name type="scientific">Pseudochrobactrum saccharolyticum</name>
    <dbReference type="NCBI Taxonomy" id="354352"/>
    <lineage>
        <taxon>Bacteria</taxon>
        <taxon>Pseudomonadati</taxon>
        <taxon>Pseudomonadota</taxon>
        <taxon>Alphaproteobacteria</taxon>
        <taxon>Hyphomicrobiales</taxon>
        <taxon>Brucellaceae</taxon>
        <taxon>Pseudochrobactrum</taxon>
    </lineage>
</organism>
<dbReference type="Gene3D" id="3.40.50.1360">
    <property type="match status" value="1"/>
</dbReference>
<dbReference type="InterPro" id="IPR037171">
    <property type="entry name" value="NagB/RpiA_transferase-like"/>
</dbReference>
<comment type="caution">
    <text evidence="6">The sequence shown here is derived from an EMBL/GenBank/DDBJ whole genome shotgun (WGS) entry which is preliminary data.</text>
</comment>
<reference evidence="6 7" key="1">
    <citation type="submission" date="2020-08" db="EMBL/GenBank/DDBJ databases">
        <title>Genomic Encyclopedia of Type Strains, Phase IV (KMG-IV): sequencing the most valuable type-strain genomes for metagenomic binning, comparative biology and taxonomic classification.</title>
        <authorList>
            <person name="Goeker M."/>
        </authorList>
    </citation>
    <scope>NUCLEOTIDE SEQUENCE [LARGE SCALE GENOMIC DNA]</scope>
    <source>
        <strain evidence="6 7">DSM 25620</strain>
    </source>
</reference>
<dbReference type="SMART" id="SM00420">
    <property type="entry name" value="HTH_DEOR"/>
    <property type="match status" value="1"/>
</dbReference>
<dbReference type="SUPFAM" id="SSF100950">
    <property type="entry name" value="NagB/RpiA/CoA transferase-like"/>
    <property type="match status" value="1"/>
</dbReference>
<feature type="region of interest" description="Disordered" evidence="4">
    <location>
        <begin position="1"/>
        <end position="24"/>
    </location>
</feature>
<keyword evidence="2" id="KW-0238">DNA-binding</keyword>
<evidence type="ECO:0000256" key="2">
    <source>
        <dbReference type="ARBA" id="ARBA00023125"/>
    </source>
</evidence>
<dbReference type="InterPro" id="IPR018356">
    <property type="entry name" value="Tscrpt_reg_HTH_DeoR_CS"/>
</dbReference>
<dbReference type="Proteomes" id="UP000531231">
    <property type="component" value="Unassembled WGS sequence"/>
</dbReference>
<keyword evidence="1" id="KW-0805">Transcription regulation</keyword>